<dbReference type="AlphaFoldDB" id="A0AA40GBZ2"/>
<reference evidence="2" key="1">
    <citation type="submission" date="2021-10" db="EMBL/GenBank/DDBJ databases">
        <title>Melipona bicolor Genome sequencing and assembly.</title>
        <authorList>
            <person name="Araujo N.S."/>
            <person name="Arias M.C."/>
        </authorList>
    </citation>
    <scope>NUCLEOTIDE SEQUENCE</scope>
    <source>
        <strain evidence="2">USP_2M_L1-L4_2017</strain>
        <tissue evidence="2">Whole body</tissue>
    </source>
</reference>
<comment type="caution">
    <text evidence="2">The sequence shown here is derived from an EMBL/GenBank/DDBJ whole genome shotgun (WGS) entry which is preliminary data.</text>
</comment>
<organism evidence="2 3">
    <name type="scientific">Melipona bicolor</name>
    <dbReference type="NCBI Taxonomy" id="60889"/>
    <lineage>
        <taxon>Eukaryota</taxon>
        <taxon>Metazoa</taxon>
        <taxon>Ecdysozoa</taxon>
        <taxon>Arthropoda</taxon>
        <taxon>Hexapoda</taxon>
        <taxon>Insecta</taxon>
        <taxon>Pterygota</taxon>
        <taxon>Neoptera</taxon>
        <taxon>Endopterygota</taxon>
        <taxon>Hymenoptera</taxon>
        <taxon>Apocrita</taxon>
        <taxon>Aculeata</taxon>
        <taxon>Apoidea</taxon>
        <taxon>Anthophila</taxon>
        <taxon>Apidae</taxon>
        <taxon>Melipona</taxon>
    </lineage>
</organism>
<evidence type="ECO:0000313" key="3">
    <source>
        <dbReference type="Proteomes" id="UP001177670"/>
    </source>
</evidence>
<gene>
    <name evidence="2" type="ORF">K0M31_012044</name>
</gene>
<protein>
    <submittedName>
        <fullName evidence="2">Uncharacterized protein</fullName>
    </submittedName>
</protein>
<accession>A0AA40GBZ2</accession>
<dbReference type="Proteomes" id="UP001177670">
    <property type="component" value="Unassembled WGS sequence"/>
</dbReference>
<proteinExistence type="predicted"/>
<name>A0AA40GBZ2_9HYME</name>
<evidence type="ECO:0000313" key="2">
    <source>
        <dbReference type="EMBL" id="KAK1134262.1"/>
    </source>
</evidence>
<keyword evidence="3" id="KW-1185">Reference proteome</keyword>
<feature type="region of interest" description="Disordered" evidence="1">
    <location>
        <begin position="84"/>
        <end position="108"/>
    </location>
</feature>
<dbReference type="EMBL" id="JAHYIQ010000003">
    <property type="protein sequence ID" value="KAK1134262.1"/>
    <property type="molecule type" value="Genomic_DNA"/>
</dbReference>
<sequence length="188" mass="21423">MRTLFGTTQYAAIKPAQTRAVEKPAPQFRSTTIQRAVRAESVDALDNEILDSSHNIKILQTQCLLETTHENNVTAETAHIHNSLPGFNSKEAEIPGRQNTVEPATRRRASEQEHLRAQRSGDPHCHLVGEYESIRREPTRERDVRDRESVAGTLSGRRGERKLLVLQFELAEDEELDDIRQLVRLQPR</sequence>
<evidence type="ECO:0000256" key="1">
    <source>
        <dbReference type="SAM" id="MobiDB-lite"/>
    </source>
</evidence>